<protein>
    <submittedName>
        <fullName evidence="2">Uncharacterized protein</fullName>
    </submittedName>
</protein>
<organism evidence="2 3">
    <name type="scientific">Candidatus Thiodiazotropha lotti</name>
    <dbReference type="NCBI Taxonomy" id="2792787"/>
    <lineage>
        <taxon>Bacteria</taxon>
        <taxon>Pseudomonadati</taxon>
        <taxon>Pseudomonadota</taxon>
        <taxon>Gammaproteobacteria</taxon>
        <taxon>Chromatiales</taxon>
        <taxon>Sedimenticolaceae</taxon>
        <taxon>Candidatus Thiodiazotropha</taxon>
    </lineage>
</organism>
<feature type="transmembrane region" description="Helical" evidence="1">
    <location>
        <begin position="361"/>
        <end position="378"/>
    </location>
</feature>
<feature type="transmembrane region" description="Helical" evidence="1">
    <location>
        <begin position="390"/>
        <end position="410"/>
    </location>
</feature>
<evidence type="ECO:0000313" key="2">
    <source>
        <dbReference type="EMBL" id="MCG7939310.1"/>
    </source>
</evidence>
<feature type="transmembrane region" description="Helical" evidence="1">
    <location>
        <begin position="272"/>
        <end position="295"/>
    </location>
</feature>
<feature type="transmembrane region" description="Helical" evidence="1">
    <location>
        <begin position="225"/>
        <end position="244"/>
    </location>
</feature>
<keyword evidence="1" id="KW-0472">Membrane</keyword>
<keyword evidence="1" id="KW-1133">Transmembrane helix</keyword>
<dbReference type="EMBL" id="JAEPDI010000005">
    <property type="protein sequence ID" value="MCG7939310.1"/>
    <property type="molecule type" value="Genomic_DNA"/>
</dbReference>
<feature type="transmembrane region" description="Helical" evidence="1">
    <location>
        <begin position="130"/>
        <end position="148"/>
    </location>
</feature>
<feature type="transmembrane region" description="Helical" evidence="1">
    <location>
        <begin position="106"/>
        <end position="124"/>
    </location>
</feature>
<feature type="transmembrane region" description="Helical" evidence="1">
    <location>
        <begin position="197"/>
        <end position="218"/>
    </location>
</feature>
<dbReference type="Proteomes" id="UP000886687">
    <property type="component" value="Unassembled WGS sequence"/>
</dbReference>
<evidence type="ECO:0000313" key="3">
    <source>
        <dbReference type="Proteomes" id="UP000886687"/>
    </source>
</evidence>
<sequence length="492" mass="56173">MASYKNITIIILYLILVALHLTASWHQTAAHIIPDEVSYLAQAKYFSGKETHPDTSEFLKQESSFSDSDILPDTKNWHYYHFGYPLLVSPIYWLTDSPSTAYKGIMVFNSFLLSSLFLIIFAWIKKIKELDFYTNISISFIVSIYPAYIIQSHIGWAENALIPGFALCCLLLTHHLKTHSIKSILLFAFTAGLQYTIHPRGLASALAAMLFLIGLMLVDKDRWRHSILGLCIISGVVISTKLIADEMASLMNTHTQNNTVITNLFSILEFEFFTAIIGNLLYLTLSTLGLFLFGLPEALKQVASQARTSIKNLLTNEYAGSLVYVLIASSFTFGLSIIFLGRNETWHETSKSLDFFLYGRYNETFLSIFITLGLLWLCDPQQPIRKHSKIFKAAFWLLSTVCLVYFLYLLDYQYLRSIHSPGLFPWYFLSTILESRYSNAIIFFAPLLWTWLTLQLFIENTRKGLFTAAAYFLFIDISLIIYITPELQIITG</sequence>
<name>A0A9E4K4M7_9GAMM</name>
<keyword evidence="1" id="KW-0812">Transmembrane</keyword>
<gene>
    <name evidence="2" type="ORF">JAZ04_10715</name>
</gene>
<comment type="caution">
    <text evidence="2">The sequence shown here is derived from an EMBL/GenBank/DDBJ whole genome shotgun (WGS) entry which is preliminary data.</text>
</comment>
<accession>A0A9E4K4M7</accession>
<feature type="transmembrane region" description="Helical" evidence="1">
    <location>
        <begin position="437"/>
        <end position="458"/>
    </location>
</feature>
<reference evidence="2" key="1">
    <citation type="journal article" date="2021" name="Proc. Natl. Acad. Sci. U.S.A.">
        <title>Global biogeography of chemosynthetic symbionts reveals both localized and globally distributed symbiont groups. .</title>
        <authorList>
            <person name="Osvatic J.T."/>
            <person name="Wilkins L.G.E."/>
            <person name="Leibrecht L."/>
            <person name="Leray M."/>
            <person name="Zauner S."/>
            <person name="Polzin J."/>
            <person name="Camacho Y."/>
            <person name="Gros O."/>
            <person name="van Gils J.A."/>
            <person name="Eisen J.A."/>
            <person name="Petersen J.M."/>
            <person name="Yuen B."/>
        </authorList>
    </citation>
    <scope>NUCLEOTIDE SEQUENCE</scope>
    <source>
        <strain evidence="2">MAGL173</strain>
    </source>
</reference>
<dbReference type="AlphaFoldDB" id="A0A9E4K4M7"/>
<feature type="transmembrane region" description="Helical" evidence="1">
    <location>
        <begin position="316"/>
        <end position="341"/>
    </location>
</feature>
<feature type="transmembrane region" description="Helical" evidence="1">
    <location>
        <begin position="465"/>
        <end position="484"/>
    </location>
</feature>
<evidence type="ECO:0000256" key="1">
    <source>
        <dbReference type="SAM" id="Phobius"/>
    </source>
</evidence>
<proteinExistence type="predicted"/>